<reference evidence="1 2" key="1">
    <citation type="submission" date="2018-06" db="EMBL/GenBank/DDBJ databases">
        <authorList>
            <consortium name="Pathogen Informatics"/>
            <person name="Doyle S."/>
        </authorList>
    </citation>
    <scope>NUCLEOTIDE SEQUENCE [LARGE SCALE GENOMIC DNA]</scope>
    <source>
        <strain evidence="1 2">NCTC11091</strain>
    </source>
</reference>
<organism evidence="1 2">
    <name type="scientific">Faucicola atlantae</name>
    <dbReference type="NCBI Taxonomy" id="34059"/>
    <lineage>
        <taxon>Bacteria</taxon>
        <taxon>Pseudomonadati</taxon>
        <taxon>Pseudomonadota</taxon>
        <taxon>Gammaproteobacteria</taxon>
        <taxon>Moraxellales</taxon>
        <taxon>Moraxellaceae</taxon>
        <taxon>Faucicola</taxon>
    </lineage>
</organism>
<evidence type="ECO:0000313" key="2">
    <source>
        <dbReference type="Proteomes" id="UP000255193"/>
    </source>
</evidence>
<dbReference type="AlphaFoldDB" id="A0A378Q2W9"/>
<dbReference type="EMBL" id="UGQA01000001">
    <property type="protein sequence ID" value="STY95213.1"/>
    <property type="molecule type" value="Genomic_DNA"/>
</dbReference>
<protein>
    <submittedName>
        <fullName evidence="1">Uncharacterized protein</fullName>
    </submittedName>
</protein>
<accession>A0A378Q2W9</accession>
<proteinExistence type="predicted"/>
<dbReference type="Proteomes" id="UP000255193">
    <property type="component" value="Unassembled WGS sequence"/>
</dbReference>
<gene>
    <name evidence="1" type="ORF">NCTC11091_01006</name>
</gene>
<dbReference type="RefSeq" id="WP_143821816.1">
    <property type="nucleotide sequence ID" value="NZ_MXAO01000050.1"/>
</dbReference>
<sequence length="268" mass="30390">MVLGVATPSHQNGNSDSTTLANAQATTTLGKKSTTQFDKLQDDTSNHVLPLLIINGISNDISILNALSEFIKSRQIKIEVADTMLNNIRLYRRLTKQPENFLVTVRDAINGLPDDYSSDDITALSNKLYNDYIKADQDLIPNISEQDKDELLYMALNIGRPNRTIGNEYHFWFYLDDTAKKYKANKAQTADLQSTDTVGITGNTRKWKEEIKDYAKKYGIKKKEFKHIGGYAHWDGENERWLIAYQAYTKLVQDYPAAANQLSIKKVS</sequence>
<name>A0A378Q2W9_9GAMM</name>
<evidence type="ECO:0000313" key="1">
    <source>
        <dbReference type="EMBL" id="STY95213.1"/>
    </source>
</evidence>